<gene>
    <name evidence="1" type="ORF">AXFE_01240</name>
</gene>
<dbReference type="AlphaFoldDB" id="A0A0D8HMU6"/>
<protein>
    <submittedName>
        <fullName evidence="1">Uncharacterized protein</fullName>
    </submittedName>
</protein>
<evidence type="ECO:0000313" key="1">
    <source>
        <dbReference type="EMBL" id="KJF19087.1"/>
    </source>
</evidence>
<evidence type="ECO:0000313" key="2">
    <source>
        <dbReference type="Proteomes" id="UP000032360"/>
    </source>
</evidence>
<accession>A0A0D8HMU6</accession>
<sequence>MAMRVVATFGFLLVNHRPTSKKAKCLAGLWQSDMEEQAILAGRVFLMRLVGIDSV</sequence>
<dbReference type="STRING" id="1280514.AXFE_01240"/>
<keyword evidence="2" id="KW-1185">Reference proteome</keyword>
<organism evidence="1 2">
    <name type="scientific">Acidithrix ferrooxidans</name>
    <dbReference type="NCBI Taxonomy" id="1280514"/>
    <lineage>
        <taxon>Bacteria</taxon>
        <taxon>Bacillati</taxon>
        <taxon>Actinomycetota</taxon>
        <taxon>Acidimicrobiia</taxon>
        <taxon>Acidimicrobiales</taxon>
        <taxon>Acidimicrobiaceae</taxon>
        <taxon>Acidithrix</taxon>
    </lineage>
</organism>
<dbReference type="EMBL" id="JXYS01000001">
    <property type="protein sequence ID" value="KJF19087.1"/>
    <property type="molecule type" value="Genomic_DNA"/>
</dbReference>
<comment type="caution">
    <text evidence="1">The sequence shown here is derived from an EMBL/GenBank/DDBJ whole genome shotgun (WGS) entry which is preliminary data.</text>
</comment>
<dbReference type="Proteomes" id="UP000032360">
    <property type="component" value="Unassembled WGS sequence"/>
</dbReference>
<name>A0A0D8HMU6_9ACTN</name>
<reference evidence="1 2" key="1">
    <citation type="submission" date="2015-01" db="EMBL/GenBank/DDBJ databases">
        <title>Draft genome of the acidophilic iron oxidizer Acidithrix ferrooxidans strain Py-F3.</title>
        <authorList>
            <person name="Poehlein A."/>
            <person name="Eisen S."/>
            <person name="Schloemann M."/>
            <person name="Johnson B.D."/>
            <person name="Daniel R."/>
            <person name="Muehling M."/>
        </authorList>
    </citation>
    <scope>NUCLEOTIDE SEQUENCE [LARGE SCALE GENOMIC DNA]</scope>
    <source>
        <strain evidence="1 2">Py-F3</strain>
    </source>
</reference>
<proteinExistence type="predicted"/>